<keyword evidence="4 7" id="KW-0479">Metal-binding</keyword>
<reference evidence="9 10" key="1">
    <citation type="journal article" date="2017" name="BMC Genomics">
        <title>Comparative genomic and phylogenomic analyses of the Bifidobacteriaceae family.</title>
        <authorList>
            <person name="Lugli G.A."/>
            <person name="Milani C."/>
            <person name="Turroni F."/>
            <person name="Duranti S."/>
            <person name="Mancabelli L."/>
            <person name="Mangifesta M."/>
            <person name="Ferrario C."/>
            <person name="Modesto M."/>
            <person name="Mattarelli P."/>
            <person name="Jiri K."/>
            <person name="van Sinderen D."/>
            <person name="Ventura M."/>
        </authorList>
    </citation>
    <scope>NUCLEOTIDE SEQUENCE [LARGE SCALE GENOMIC DNA]</scope>
    <source>
        <strain evidence="9 10">DSM 24742</strain>
    </source>
</reference>
<keyword evidence="5 7" id="KW-0414">Isoprene biosynthesis</keyword>
<accession>A0A261EUB5</accession>
<dbReference type="SUPFAM" id="SSF69765">
    <property type="entry name" value="IpsF-like"/>
    <property type="match status" value="1"/>
</dbReference>
<evidence type="ECO:0000256" key="5">
    <source>
        <dbReference type="ARBA" id="ARBA00023229"/>
    </source>
</evidence>
<comment type="similarity">
    <text evidence="7">Belongs to the IspF family.</text>
</comment>
<organism evidence="9 10">
    <name type="scientific">Pseudoscardovia radai</name>
    <dbReference type="NCBI Taxonomy" id="987066"/>
    <lineage>
        <taxon>Bacteria</taxon>
        <taxon>Bacillati</taxon>
        <taxon>Actinomycetota</taxon>
        <taxon>Actinomycetes</taxon>
        <taxon>Bifidobacteriales</taxon>
        <taxon>Bifidobacteriaceae</taxon>
        <taxon>Pseudoscardovia</taxon>
    </lineage>
</organism>
<keyword evidence="10" id="KW-1185">Reference proteome</keyword>
<comment type="function">
    <text evidence="7">Involved in the biosynthesis of isopentenyl diphosphate (IPP) and dimethylallyl diphosphate (DMAPP), two major building blocks of isoprenoid compounds. Catalyzes the conversion of 4-diphosphocytidyl-2-C-methyl-D-erythritol 2-phosphate (CDP-ME2P) to 2-C-methyl-D-erythritol 2,4-cyclodiphosphate (ME-CPP) with a corresponding release of cytidine 5-monophosphate (CMP).</text>
</comment>
<dbReference type="Proteomes" id="UP000216725">
    <property type="component" value="Unassembled WGS sequence"/>
</dbReference>
<dbReference type="AlphaFoldDB" id="A0A261EUB5"/>
<feature type="binding site" evidence="7">
    <location>
        <begin position="182"/>
        <end position="185"/>
    </location>
    <ligand>
        <name>4-CDP-2-C-methyl-D-erythritol 2-phosphate</name>
        <dbReference type="ChEBI" id="CHEBI:57919"/>
    </ligand>
</feature>
<feature type="binding site" evidence="7">
    <location>
        <position position="189"/>
    </location>
    <ligand>
        <name>4-CDP-2-C-methyl-D-erythritol 2-phosphate</name>
        <dbReference type="ChEBI" id="CHEBI:57919"/>
    </ligand>
</feature>
<comment type="caution">
    <text evidence="9">The sequence shown here is derived from an EMBL/GenBank/DDBJ whole genome shotgun (WGS) entry which is preliminary data.</text>
</comment>
<evidence type="ECO:0000256" key="1">
    <source>
        <dbReference type="ARBA" id="ARBA00000200"/>
    </source>
</evidence>
<evidence type="ECO:0000256" key="2">
    <source>
        <dbReference type="ARBA" id="ARBA00004709"/>
    </source>
</evidence>
<feature type="site" description="Transition state stabilizer" evidence="7">
    <location>
        <position position="183"/>
    </location>
</feature>
<feature type="binding site" evidence="7">
    <location>
        <position position="23"/>
    </location>
    <ligand>
        <name>a divalent metal cation</name>
        <dbReference type="ChEBI" id="CHEBI:60240"/>
    </ligand>
</feature>
<gene>
    <name evidence="7" type="primary">ispF</name>
    <name evidence="9" type="ORF">PSRA_1483</name>
</gene>
<evidence type="ECO:0000313" key="9">
    <source>
        <dbReference type="EMBL" id="OZG50453.1"/>
    </source>
</evidence>
<comment type="pathway">
    <text evidence="2 7">Isoprenoid biosynthesis; isopentenyl diphosphate biosynthesis via DXP pathway; isopentenyl diphosphate from 1-deoxy-D-xylulose 5-phosphate: step 4/6.</text>
</comment>
<dbReference type="EMBL" id="MWWR01000017">
    <property type="protein sequence ID" value="OZG50453.1"/>
    <property type="molecule type" value="Genomic_DNA"/>
</dbReference>
<feature type="binding site" evidence="7">
    <location>
        <begin position="108"/>
        <end position="110"/>
    </location>
    <ligand>
        <name>4-CDP-2-C-methyl-D-erythritol 2-phosphate</name>
        <dbReference type="ChEBI" id="CHEBI:57919"/>
    </ligand>
</feature>
<feature type="binding site" evidence="7">
    <location>
        <position position="192"/>
    </location>
    <ligand>
        <name>4-CDP-2-C-methyl-D-erythritol 2-phosphate</name>
        <dbReference type="ChEBI" id="CHEBI:57919"/>
    </ligand>
</feature>
<comment type="cofactor">
    <cofactor evidence="7">
        <name>a divalent metal cation</name>
        <dbReference type="ChEBI" id="CHEBI:60240"/>
    </cofactor>
    <text evidence="7">Binds 1 divalent metal cation per subunit.</text>
</comment>
<evidence type="ECO:0000259" key="8">
    <source>
        <dbReference type="Pfam" id="PF02542"/>
    </source>
</evidence>
<protein>
    <recommendedName>
        <fullName evidence="3 7">2-C-methyl-D-erythritol 2,4-cyclodiphosphate synthase</fullName>
        <shortName evidence="7">MECDP-synthase</shortName>
        <shortName evidence="7">MECPP-synthase</shortName>
        <shortName evidence="7">MECPS</shortName>
        <ecNumber evidence="3 7">4.6.1.12</ecNumber>
    </recommendedName>
</protein>
<dbReference type="InterPro" id="IPR003526">
    <property type="entry name" value="MECDP_synthase"/>
</dbReference>
<dbReference type="InterPro" id="IPR036571">
    <property type="entry name" value="MECDP_synthase_sf"/>
</dbReference>
<feature type="binding site" evidence="7">
    <location>
        <begin position="23"/>
        <end position="25"/>
    </location>
    <ligand>
        <name>4-CDP-2-C-methyl-D-erythritol 2-phosphate</name>
        <dbReference type="ChEBI" id="CHEBI:57919"/>
    </ligand>
</feature>
<dbReference type="GO" id="GO:0008685">
    <property type="term" value="F:2-C-methyl-D-erythritol 2,4-cyclodiphosphate synthase activity"/>
    <property type="evidence" value="ECO:0007669"/>
    <property type="project" value="UniProtKB-UniRule"/>
</dbReference>
<evidence type="ECO:0000256" key="7">
    <source>
        <dbReference type="HAMAP-Rule" id="MF_00107"/>
    </source>
</evidence>
<dbReference type="GO" id="GO:0016114">
    <property type="term" value="P:terpenoid biosynthetic process"/>
    <property type="evidence" value="ECO:0007669"/>
    <property type="project" value="InterPro"/>
</dbReference>
<dbReference type="GO" id="GO:0046872">
    <property type="term" value="F:metal ion binding"/>
    <property type="evidence" value="ECO:0007669"/>
    <property type="project" value="UniProtKB-KW"/>
</dbReference>
<dbReference type="PROSITE" id="PS01350">
    <property type="entry name" value="ISPF"/>
    <property type="match status" value="1"/>
</dbReference>
<dbReference type="EC" id="4.6.1.12" evidence="3 7"/>
<dbReference type="CDD" id="cd00554">
    <property type="entry name" value="MECDP_synthase"/>
    <property type="match status" value="1"/>
</dbReference>
<feature type="site" description="Transition state stabilizer" evidence="7">
    <location>
        <position position="86"/>
    </location>
</feature>
<dbReference type="PANTHER" id="PTHR43181">
    <property type="entry name" value="2-C-METHYL-D-ERYTHRITOL 2,4-CYCLODIPHOSPHATE SYNTHASE, CHLOROPLASTIC"/>
    <property type="match status" value="1"/>
</dbReference>
<proteinExistence type="inferred from homology"/>
<feature type="binding site" evidence="7">
    <location>
        <position position="94"/>
    </location>
    <ligand>
        <name>a divalent metal cation</name>
        <dbReference type="ChEBI" id="CHEBI:60240"/>
    </ligand>
</feature>
<dbReference type="HAMAP" id="MF_00107">
    <property type="entry name" value="IspF"/>
    <property type="match status" value="1"/>
</dbReference>
<dbReference type="UniPathway" id="UPA00056">
    <property type="reaction ID" value="UER00095"/>
</dbReference>
<dbReference type="Gene3D" id="3.30.1330.50">
    <property type="entry name" value="2-C-methyl-D-erythritol 2,4-cyclodiphosphate synthase"/>
    <property type="match status" value="1"/>
</dbReference>
<evidence type="ECO:0000256" key="6">
    <source>
        <dbReference type="ARBA" id="ARBA00023239"/>
    </source>
</evidence>
<dbReference type="PANTHER" id="PTHR43181:SF1">
    <property type="entry name" value="2-C-METHYL-D-ERYTHRITOL 2,4-CYCLODIPHOSPHATE SYNTHASE, CHLOROPLASTIC"/>
    <property type="match status" value="1"/>
</dbReference>
<name>A0A261EUB5_9BIFI</name>
<feature type="binding site" evidence="7">
    <location>
        <position position="25"/>
    </location>
    <ligand>
        <name>a divalent metal cation</name>
        <dbReference type="ChEBI" id="CHEBI:60240"/>
    </ligand>
</feature>
<evidence type="ECO:0000313" key="10">
    <source>
        <dbReference type="Proteomes" id="UP000216725"/>
    </source>
</evidence>
<comment type="caution">
    <text evidence="7">Lacks conserved residue(s) required for the propagation of feature annotation.</text>
</comment>
<dbReference type="Pfam" id="PF02542">
    <property type="entry name" value="YgbB"/>
    <property type="match status" value="1"/>
</dbReference>
<dbReference type="GO" id="GO:0019288">
    <property type="term" value="P:isopentenyl diphosphate biosynthetic process, methylerythritol 4-phosphate pathway"/>
    <property type="evidence" value="ECO:0007669"/>
    <property type="project" value="UniProtKB-UniRule"/>
</dbReference>
<dbReference type="InterPro" id="IPR020555">
    <property type="entry name" value="MECDP_synthase_CS"/>
</dbReference>
<feature type="domain" description="2-C-methyl-D-erythritol 2,4-cyclodiphosphate synthase" evidence="8">
    <location>
        <begin position="61"/>
        <end position="203"/>
    </location>
</feature>
<comment type="catalytic activity">
    <reaction evidence="1 7">
        <text>4-CDP-2-C-methyl-D-erythritol 2-phosphate = 2-C-methyl-D-erythritol 2,4-cyclic diphosphate + CMP</text>
        <dbReference type="Rhea" id="RHEA:23864"/>
        <dbReference type="ChEBI" id="CHEBI:57919"/>
        <dbReference type="ChEBI" id="CHEBI:58483"/>
        <dbReference type="ChEBI" id="CHEBI:60377"/>
        <dbReference type="EC" id="4.6.1.12"/>
    </reaction>
</comment>
<comment type="subunit">
    <text evidence="7">Homotrimer.</text>
</comment>
<evidence type="ECO:0000256" key="3">
    <source>
        <dbReference type="ARBA" id="ARBA00012579"/>
    </source>
</evidence>
<evidence type="ECO:0000256" key="4">
    <source>
        <dbReference type="ARBA" id="ARBA00022723"/>
    </source>
</evidence>
<sequence length="207" mass="21074">MIGGSAAAGGAEFPAMRIGQGFDAHRFCIRGGDSALGEADGAAPVPSKEAPRKEASCEEAPQRELWLACIRWTDDEARGVAGFEGDSDGDVAAHALIDAMLSACDMGDIGSFFGVGASSRGAGLHGAPMLREVAAACSKEGWRFANGCVTIVGNEPHVSRHRDDAARAMSAAAGFPVRITATTSDGMGFTGRGEGAAALASVLAYRG</sequence>
<keyword evidence="6 7" id="KW-0456">Lyase</keyword>